<evidence type="ECO:0000256" key="3">
    <source>
        <dbReference type="SAM" id="MobiDB-lite"/>
    </source>
</evidence>
<keyword evidence="1" id="KW-0863">Zinc-finger</keyword>
<name>A0AAV6GVT7_9TELE</name>
<evidence type="ECO:0000256" key="1">
    <source>
        <dbReference type="PROSITE-ProRule" id="PRU00042"/>
    </source>
</evidence>
<accession>A0AAV6GVT7</accession>
<evidence type="ECO:0000256" key="2">
    <source>
        <dbReference type="SAM" id="Coils"/>
    </source>
</evidence>
<feature type="coiled-coil region" evidence="2">
    <location>
        <begin position="67"/>
        <end position="119"/>
    </location>
</feature>
<feature type="region of interest" description="Disordered" evidence="3">
    <location>
        <begin position="209"/>
        <end position="325"/>
    </location>
</feature>
<dbReference type="GO" id="GO:0008270">
    <property type="term" value="F:zinc ion binding"/>
    <property type="evidence" value="ECO:0007669"/>
    <property type="project" value="UniProtKB-KW"/>
</dbReference>
<sequence length="428" mass="48032">MEKAGSAQVPSTASRSTTPLHVHLRNRHPFVLPLARSGEPHNPQVVSESEQKVLESEQALTDPADSNQLLKLQVEKLQKILEEKAKEVTETYKSFQQTIQALKENVKSMKERLISQTGKHQGARPGRLCDTVPAAVSSQHNRPHSSDHEACEDRPLLTLSCTSEPNSPGFDETEGSPQRSSKDQEVTIFSLLTPTAVVNSDNILLEKRHGHQDNEEDEDCNEEDEDCNHNKDEVSDYYADIDPDYRPEDEDNGDDDPGEDFGESNYEEEDKNKRDTGGGGDNHDNRKGLDFHLEDDGNSNDNPDDQAWLSSSKDDNSISPTDDLENKTGKVYSCTLCNETFMKVYYMKLHRLIHDKGASLNQCLSEPMKECTWVKGRTFALGATRPSYIPPISASTKNVTARKCRERQSHAVNRDRICVTPVVRRSQI</sequence>
<proteinExistence type="predicted"/>
<dbReference type="Proteomes" id="UP000823561">
    <property type="component" value="Chromosome 7"/>
</dbReference>
<protein>
    <recommendedName>
        <fullName evidence="4">C2H2-type domain-containing protein</fullName>
    </recommendedName>
</protein>
<dbReference type="PROSITE" id="PS00028">
    <property type="entry name" value="ZINC_FINGER_C2H2_1"/>
    <property type="match status" value="1"/>
</dbReference>
<feature type="compositionally biased region" description="Polar residues" evidence="3">
    <location>
        <begin position="8"/>
        <end position="19"/>
    </location>
</feature>
<dbReference type="AlphaFoldDB" id="A0AAV6GVT7"/>
<feature type="domain" description="C2H2-type" evidence="4">
    <location>
        <begin position="332"/>
        <end position="354"/>
    </location>
</feature>
<feature type="compositionally biased region" description="Acidic residues" evidence="3">
    <location>
        <begin position="239"/>
        <end position="269"/>
    </location>
</feature>
<dbReference type="PROSITE" id="PS50157">
    <property type="entry name" value="ZINC_FINGER_C2H2_2"/>
    <property type="match status" value="1"/>
</dbReference>
<gene>
    <name evidence="5" type="ORF">AALO_G00100440</name>
</gene>
<dbReference type="InterPro" id="IPR013087">
    <property type="entry name" value="Znf_C2H2_type"/>
</dbReference>
<evidence type="ECO:0000313" key="5">
    <source>
        <dbReference type="EMBL" id="KAG5278574.1"/>
    </source>
</evidence>
<keyword evidence="1" id="KW-0479">Metal-binding</keyword>
<feature type="compositionally biased region" description="Basic and acidic residues" evidence="3">
    <location>
        <begin position="270"/>
        <end position="295"/>
    </location>
</feature>
<dbReference type="EMBL" id="JADWDJ010000007">
    <property type="protein sequence ID" value="KAG5278574.1"/>
    <property type="molecule type" value="Genomic_DNA"/>
</dbReference>
<evidence type="ECO:0000259" key="4">
    <source>
        <dbReference type="PROSITE" id="PS50157"/>
    </source>
</evidence>
<evidence type="ECO:0000313" key="6">
    <source>
        <dbReference type="Proteomes" id="UP000823561"/>
    </source>
</evidence>
<keyword evidence="1" id="KW-0862">Zinc</keyword>
<feature type="compositionally biased region" description="Acidic residues" evidence="3">
    <location>
        <begin position="214"/>
        <end position="226"/>
    </location>
</feature>
<feature type="region of interest" description="Disordered" evidence="3">
    <location>
        <begin position="159"/>
        <end position="183"/>
    </location>
</feature>
<keyword evidence="6" id="KW-1185">Reference proteome</keyword>
<comment type="caution">
    <text evidence="5">The sequence shown here is derived from an EMBL/GenBank/DDBJ whole genome shotgun (WGS) entry which is preliminary data.</text>
</comment>
<reference evidence="5" key="1">
    <citation type="submission" date="2020-10" db="EMBL/GenBank/DDBJ databases">
        <title>Chromosome-scale genome assembly of the Allis shad, Alosa alosa.</title>
        <authorList>
            <person name="Margot Z."/>
            <person name="Christophe K."/>
            <person name="Cabau C."/>
            <person name="Louis A."/>
            <person name="Berthelot C."/>
            <person name="Parey E."/>
            <person name="Roest Crollius H."/>
            <person name="Montfort J."/>
            <person name="Robinson-Rechavi M."/>
            <person name="Bucao C."/>
            <person name="Bouchez O."/>
            <person name="Gislard M."/>
            <person name="Lluch J."/>
            <person name="Milhes M."/>
            <person name="Lampietro C."/>
            <person name="Lopez Roques C."/>
            <person name="Donnadieu C."/>
            <person name="Braasch I."/>
            <person name="Desvignes T."/>
            <person name="Postlethwait J."/>
            <person name="Bobe J."/>
            <person name="Guiguen Y."/>
        </authorList>
    </citation>
    <scope>NUCLEOTIDE SEQUENCE</scope>
    <source>
        <strain evidence="5">M-15738</strain>
        <tissue evidence="5">Blood</tissue>
    </source>
</reference>
<organism evidence="5 6">
    <name type="scientific">Alosa alosa</name>
    <name type="common">allis shad</name>
    <dbReference type="NCBI Taxonomy" id="278164"/>
    <lineage>
        <taxon>Eukaryota</taxon>
        <taxon>Metazoa</taxon>
        <taxon>Chordata</taxon>
        <taxon>Craniata</taxon>
        <taxon>Vertebrata</taxon>
        <taxon>Euteleostomi</taxon>
        <taxon>Actinopterygii</taxon>
        <taxon>Neopterygii</taxon>
        <taxon>Teleostei</taxon>
        <taxon>Clupei</taxon>
        <taxon>Clupeiformes</taxon>
        <taxon>Clupeoidei</taxon>
        <taxon>Clupeidae</taxon>
        <taxon>Alosa</taxon>
    </lineage>
</organism>
<feature type="region of interest" description="Disordered" evidence="3">
    <location>
        <begin position="1"/>
        <end position="64"/>
    </location>
</feature>
<keyword evidence="2" id="KW-0175">Coiled coil</keyword>